<dbReference type="STRING" id="260084.SAMN02927928_3502"/>
<organism evidence="1 2">
    <name type="scientific">Asticcacaulis taihuensis</name>
    <dbReference type="NCBI Taxonomy" id="260084"/>
    <lineage>
        <taxon>Bacteria</taxon>
        <taxon>Pseudomonadati</taxon>
        <taxon>Pseudomonadota</taxon>
        <taxon>Alphaproteobacteria</taxon>
        <taxon>Caulobacterales</taxon>
        <taxon>Caulobacteraceae</taxon>
        <taxon>Asticcacaulis</taxon>
    </lineage>
</organism>
<dbReference type="CDD" id="cd14728">
    <property type="entry name" value="Ere-like"/>
    <property type="match status" value="1"/>
</dbReference>
<sequence length="451" mass="50817">MSHDAARHLERLIAGQAIALKGNSGDYDAVRRLIGNARFVLIGEATHGSEEFYRFRAGLTRQLIEQDGFSAVAVEGDWPDCYRVNRFVRGDERIITAEDALSDFKRFPAWMWRNEVVAEFADWLRGHNAGKPAEKRAGFYGLDLYSLYASIQAVITYLDEVDPPAAHQARDYYACFDHGHKLARNPQQYGYSTAFGISESCERHAIDTLVTLRRNAAQYLATDGFDAAEDYFSADHNARTVVDAETYYRAMFRGRISSWNLRDRHMAETLDALTEHLDRQTGAPAKIVVWAHNSHVGDARATEMGAAGEFNIGQLVREAHGKTAFLLGFSTCSGEVTAASRWDGPAERKSVRRALPQSYEALFHDSGLPNFLLSLKGSEALNLRLDISRLQRAIGVLYLPETERQSHYFFSKLPEQFDAIIHFDRTHALRPLEPSAPWHEGEVFETYPSGF</sequence>
<gene>
    <name evidence="1" type="ORF">SAMN02927928_3502</name>
</gene>
<evidence type="ECO:0000313" key="2">
    <source>
        <dbReference type="Proteomes" id="UP000199150"/>
    </source>
</evidence>
<name>A0A1G4TFR4_9CAUL</name>
<dbReference type="GO" id="GO:0046677">
    <property type="term" value="P:response to antibiotic"/>
    <property type="evidence" value="ECO:0007669"/>
    <property type="project" value="InterPro"/>
</dbReference>
<dbReference type="InterPro" id="IPR007815">
    <property type="entry name" value="Emycin_Estase"/>
</dbReference>
<dbReference type="InterPro" id="IPR014622">
    <property type="entry name" value="UCP036794_erythomycin"/>
</dbReference>
<dbReference type="Proteomes" id="UP000199150">
    <property type="component" value="Unassembled WGS sequence"/>
</dbReference>
<dbReference type="InterPro" id="IPR052036">
    <property type="entry name" value="Hydrolase/PRTase-associated"/>
</dbReference>
<dbReference type="Pfam" id="PF05139">
    <property type="entry name" value="Erythro_esteras"/>
    <property type="match status" value="1"/>
</dbReference>
<dbReference type="SUPFAM" id="SSF159501">
    <property type="entry name" value="EreA/ChaN-like"/>
    <property type="match status" value="1"/>
</dbReference>
<dbReference type="PANTHER" id="PTHR31299">
    <property type="entry name" value="ESTERASE, PUTATIVE (AFU_ORTHOLOGUE AFUA_1G05850)-RELATED"/>
    <property type="match status" value="1"/>
</dbReference>
<dbReference type="PANTHER" id="PTHR31299:SF0">
    <property type="entry name" value="ESTERASE, PUTATIVE (AFU_ORTHOLOGUE AFUA_1G05850)-RELATED"/>
    <property type="match status" value="1"/>
</dbReference>
<evidence type="ECO:0000313" key="1">
    <source>
        <dbReference type="EMBL" id="SCW80166.1"/>
    </source>
</evidence>
<dbReference type="Gene3D" id="3.40.1660.10">
    <property type="entry name" value="EreA-like (biosynthetic domain)"/>
    <property type="match status" value="1"/>
</dbReference>
<dbReference type="PIRSF" id="PIRSF036794">
    <property type="entry name" value="UCP_erythr_ester"/>
    <property type="match status" value="1"/>
</dbReference>
<proteinExistence type="predicted"/>
<dbReference type="OrthoDB" id="9810066at2"/>
<dbReference type="RefSeq" id="WP_090650438.1">
    <property type="nucleotide sequence ID" value="NZ_CBCRYE010000002.1"/>
</dbReference>
<dbReference type="AlphaFoldDB" id="A0A1G4TFR4"/>
<protein>
    <submittedName>
        <fullName evidence="1">Erythromycin esterase homolog</fullName>
    </submittedName>
</protein>
<keyword evidence="2" id="KW-1185">Reference proteome</keyword>
<dbReference type="Gene3D" id="3.30.1870.10">
    <property type="entry name" value="EreA-like, domain 2"/>
    <property type="match status" value="1"/>
</dbReference>
<reference evidence="2" key="1">
    <citation type="submission" date="2016-10" db="EMBL/GenBank/DDBJ databases">
        <authorList>
            <person name="Varghese N."/>
            <person name="Submissions S."/>
        </authorList>
    </citation>
    <scope>NUCLEOTIDE SEQUENCE [LARGE SCALE GENOMIC DNA]</scope>
    <source>
        <strain evidence="2">CGMCC 1.3431</strain>
    </source>
</reference>
<dbReference type="Gene3D" id="1.20.1440.30">
    <property type="entry name" value="Biosynthetic Protein domain"/>
    <property type="match status" value="1"/>
</dbReference>
<dbReference type="EMBL" id="FMTS01000008">
    <property type="protein sequence ID" value="SCW80166.1"/>
    <property type="molecule type" value="Genomic_DNA"/>
</dbReference>
<accession>A0A1G4TFR4</accession>